<reference evidence="2" key="1">
    <citation type="submission" date="2021-03" db="EMBL/GenBank/DDBJ databases">
        <title>Molecular epidemiology and mechanisms of colistin and carbapenem resistance in Enterobacteriaceae from clinical isolates, the environment and porcine samples in Pretoria, South Africa.</title>
        <authorList>
            <person name="Bogoshi D."/>
            <person name="Mbelle N.M."/>
            <person name="Naidoo V."/>
            <person name="Osei Sekyere J."/>
        </authorList>
    </citation>
    <scope>NUCLEOTIDE SEQUENCE</scope>
    <source>
        <strain evidence="2">ESB009</strain>
    </source>
</reference>
<dbReference type="EMBL" id="JAGETT010000029">
    <property type="protein sequence ID" value="MBO1919920.1"/>
    <property type="molecule type" value="Genomic_DNA"/>
</dbReference>
<sequence length="86" mass="9781">MDQGDNNNFNGWCFIWVCVNVAIYTYCIYGVTFVVASYRITLLTGMPSIKAIRHYFGRTAAIVVGVSTFLSCVFLQLVIFPEREQQ</sequence>
<accession>A0A939NLS4</accession>
<proteinExistence type="predicted"/>
<comment type="caution">
    <text evidence="2">The sequence shown here is derived from an EMBL/GenBank/DDBJ whole genome shotgun (WGS) entry which is preliminary data.</text>
</comment>
<dbReference type="AlphaFoldDB" id="A0A939NLS4"/>
<name>A0A939NLS4_STAXY</name>
<keyword evidence="1" id="KW-1133">Transmembrane helix</keyword>
<feature type="transmembrane region" description="Helical" evidence="1">
    <location>
        <begin position="59"/>
        <end position="80"/>
    </location>
</feature>
<protein>
    <submittedName>
        <fullName evidence="2">Uncharacterized protein</fullName>
    </submittedName>
</protein>
<gene>
    <name evidence="2" type="ORF">J4710_05985</name>
</gene>
<evidence type="ECO:0000313" key="2">
    <source>
        <dbReference type="EMBL" id="MBO1919920.1"/>
    </source>
</evidence>
<keyword evidence="1" id="KW-0472">Membrane</keyword>
<organism evidence="2">
    <name type="scientific">Staphylococcus xylosus</name>
    <dbReference type="NCBI Taxonomy" id="1288"/>
    <lineage>
        <taxon>Bacteria</taxon>
        <taxon>Bacillati</taxon>
        <taxon>Bacillota</taxon>
        <taxon>Bacilli</taxon>
        <taxon>Bacillales</taxon>
        <taxon>Staphylococcaceae</taxon>
        <taxon>Staphylococcus</taxon>
    </lineage>
</organism>
<keyword evidence="1" id="KW-0812">Transmembrane</keyword>
<evidence type="ECO:0000256" key="1">
    <source>
        <dbReference type="SAM" id="Phobius"/>
    </source>
</evidence>
<feature type="transmembrane region" description="Helical" evidence="1">
    <location>
        <begin position="14"/>
        <end position="38"/>
    </location>
</feature>